<dbReference type="STRING" id="1714016.BA724_17625"/>
<dbReference type="InterPro" id="IPR008274">
    <property type="entry name" value="AldOxase/xan_DH_MoCoBD1"/>
</dbReference>
<dbReference type="InterPro" id="IPR036856">
    <property type="entry name" value="Ald_Oxase/Xan_DH_a/b_sf"/>
</dbReference>
<dbReference type="InterPro" id="IPR037165">
    <property type="entry name" value="AldOxase/xan_DH_Mopterin-bd_sf"/>
</dbReference>
<keyword evidence="2" id="KW-0560">Oxidoreductase</keyword>
<dbReference type="Pfam" id="PF02738">
    <property type="entry name" value="MoCoBD_1"/>
    <property type="match status" value="1"/>
</dbReference>
<dbReference type="Gene3D" id="3.30.365.10">
    <property type="entry name" value="Aldehyde oxidase/xanthine dehydrogenase, molybdopterin binding domain"/>
    <property type="match status" value="4"/>
</dbReference>
<proteinExistence type="predicted"/>
<dbReference type="Proteomes" id="UP000095658">
    <property type="component" value="Unassembled WGS sequence"/>
</dbReference>
<dbReference type="SUPFAM" id="SSF56003">
    <property type="entry name" value="Molybdenum cofactor-binding domain"/>
    <property type="match status" value="1"/>
</dbReference>
<dbReference type="SMART" id="SM01008">
    <property type="entry name" value="Ald_Xan_dh_C"/>
    <property type="match status" value="1"/>
</dbReference>
<dbReference type="EMBL" id="MAMP01000016">
    <property type="protein sequence ID" value="OES45436.1"/>
    <property type="molecule type" value="Genomic_DNA"/>
</dbReference>
<dbReference type="InterPro" id="IPR046867">
    <property type="entry name" value="AldOxase/xan_DH_MoCoBD2"/>
</dbReference>
<keyword evidence="1" id="KW-0500">Molybdenum</keyword>
<evidence type="ECO:0000313" key="5">
    <source>
        <dbReference type="Proteomes" id="UP000095658"/>
    </source>
</evidence>
<dbReference type="Pfam" id="PF20256">
    <property type="entry name" value="MoCoBD_2"/>
    <property type="match status" value="1"/>
</dbReference>
<dbReference type="PANTHER" id="PTHR11908">
    <property type="entry name" value="XANTHINE DEHYDROGENASE"/>
    <property type="match status" value="1"/>
</dbReference>
<dbReference type="Pfam" id="PF01315">
    <property type="entry name" value="Ald_Xan_dh_C"/>
    <property type="match status" value="1"/>
</dbReference>
<dbReference type="SUPFAM" id="SSF54665">
    <property type="entry name" value="CO dehydrogenase molybdoprotein N-domain-like"/>
    <property type="match status" value="1"/>
</dbReference>
<dbReference type="GO" id="GO:0016491">
    <property type="term" value="F:oxidoreductase activity"/>
    <property type="evidence" value="ECO:0007669"/>
    <property type="project" value="UniProtKB-KW"/>
</dbReference>
<comment type="caution">
    <text evidence="4">The sequence shown here is derived from an EMBL/GenBank/DDBJ whole genome shotgun (WGS) entry which is preliminary data.</text>
</comment>
<dbReference type="RefSeq" id="WP_069937927.1">
    <property type="nucleotide sequence ID" value="NZ_MAMP01000016.1"/>
</dbReference>
<name>A0A1E7DQS7_9BACI</name>
<evidence type="ECO:0000256" key="1">
    <source>
        <dbReference type="ARBA" id="ARBA00022505"/>
    </source>
</evidence>
<dbReference type="InterPro" id="IPR016208">
    <property type="entry name" value="Ald_Oxase/xanthine_DH-like"/>
</dbReference>
<dbReference type="InterPro" id="IPR000674">
    <property type="entry name" value="Ald_Oxase/Xan_DH_a/b"/>
</dbReference>
<dbReference type="PANTHER" id="PTHR11908:SF132">
    <property type="entry name" value="ALDEHYDE OXIDASE 1-RELATED"/>
    <property type="match status" value="1"/>
</dbReference>
<reference evidence="4 5" key="1">
    <citation type="submission" date="2016-06" db="EMBL/GenBank/DDBJ databases">
        <title>Domibacillus iocasae genome sequencing.</title>
        <authorList>
            <person name="Verma A."/>
            <person name="Pal Y."/>
            <person name="Ojha A.K."/>
            <person name="Krishnamurthi S."/>
        </authorList>
    </citation>
    <scope>NUCLEOTIDE SEQUENCE [LARGE SCALE GENOMIC DNA]</scope>
    <source>
        <strain evidence="4 5">DSM 29979</strain>
    </source>
</reference>
<evidence type="ECO:0000256" key="2">
    <source>
        <dbReference type="ARBA" id="ARBA00023002"/>
    </source>
</evidence>
<dbReference type="Gene3D" id="3.90.1170.50">
    <property type="entry name" value="Aldehyde oxidase/xanthine dehydrogenase, a/b hammerhead"/>
    <property type="match status" value="1"/>
</dbReference>
<accession>A0A1E7DQS7</accession>
<keyword evidence="5" id="KW-1185">Reference proteome</keyword>
<organism evidence="4 5">
    <name type="scientific">Domibacillus iocasae</name>
    <dbReference type="NCBI Taxonomy" id="1714016"/>
    <lineage>
        <taxon>Bacteria</taxon>
        <taxon>Bacillati</taxon>
        <taxon>Bacillota</taxon>
        <taxon>Bacilli</taxon>
        <taxon>Bacillales</taxon>
        <taxon>Bacillaceae</taxon>
        <taxon>Domibacillus</taxon>
    </lineage>
</organism>
<evidence type="ECO:0000313" key="4">
    <source>
        <dbReference type="EMBL" id="OES45436.1"/>
    </source>
</evidence>
<dbReference type="GO" id="GO:0005506">
    <property type="term" value="F:iron ion binding"/>
    <property type="evidence" value="ECO:0007669"/>
    <property type="project" value="InterPro"/>
</dbReference>
<feature type="domain" description="Aldehyde oxidase/xanthine dehydrogenase a/b hammerhead" evidence="3">
    <location>
        <begin position="19"/>
        <end position="130"/>
    </location>
</feature>
<dbReference type="AlphaFoldDB" id="A0A1E7DQS7"/>
<gene>
    <name evidence="4" type="ORF">BA724_17625</name>
</gene>
<dbReference type="OrthoDB" id="9759099at2"/>
<evidence type="ECO:0000259" key="3">
    <source>
        <dbReference type="SMART" id="SM01008"/>
    </source>
</evidence>
<protein>
    <submittedName>
        <fullName evidence="4">Carbon monoxide dehydrogenase</fullName>
    </submittedName>
</protein>
<sequence>MTNVIGKSATRVEDKRLLTGQGKYIDDLGTKVNTGHAAILRSSHPHAYIKSIDKEAALKMPGVKGIITGEDIRGLVKPFSVGVMAPVEYYPLAIDKVRYVGEPVAIIVAKDRYAAEDALEKIKVVYESLPPLVGIERALEEDAPILHENVGSNIANHREFNYGDVDKAFEEADRIVKHKFNFPKYTATPVETYGVVAEYDPAHDQYTVQANFHGPFVIHSIMAQALQIPSNKLRIIVPKDIGGSYGIKAGIFPYIVLCGLASKLIGCPVKWIEDRQEHLSSSASGTDRVTYIEAAVENSGKVTGLRMKMIDNVGAYIRAPEPASLYRNHANSTGAYDIQNLHIDAYAIMTNKSPTGLIRGYGGQELYFPLERIMQEVAKELNMDHADVIRKNLVKEAQFPYKTASGGTYDSGNYEESFELALATGKYEEFRKKQEEARKNGKILGVGLACIVEPSGSNMGYITVALTPEERAGSLPKSGAAEAATVSMDPLGSVNVRISTTPSGQGHETVAAQIVSEVLGLPREQINVVAELDTSTSAWSIASGSYSSRFASLGSSAIYYAAHKVRTKLFKIAADQLNVKEADLELEKGSIFVKNNPDKKFSVKRAAGLAHWHPTSLPDGMEPGIYETYYYTADVAQAPNEQDMINSSVTYGFVADMVTVEIDPDTAEVKIIDYFTVHDAGKLLNPLIVDGQIMGGLAHGLGGALYEELAYDKNGQFLTGSFMDYLCPTAPEIPNVTIKHTESPSPLTPLGAKGLGEGNTMSAPVAVANAVSDALAHLDIMIDDLPLSPTRIWKLMGEAKEKVTTP</sequence>